<evidence type="ECO:0000256" key="1">
    <source>
        <dbReference type="SAM" id="Phobius"/>
    </source>
</evidence>
<keyword evidence="1" id="KW-0472">Membrane</keyword>
<proteinExistence type="predicted"/>
<name>A0ABU6T8I6_9FABA</name>
<evidence type="ECO:0000313" key="3">
    <source>
        <dbReference type="Proteomes" id="UP001341840"/>
    </source>
</evidence>
<protein>
    <submittedName>
        <fullName evidence="2">Rhomboid-like protein 11, chloroplastic</fullName>
    </submittedName>
</protein>
<comment type="caution">
    <text evidence="2">The sequence shown here is derived from an EMBL/GenBank/DDBJ whole genome shotgun (WGS) entry which is preliminary data.</text>
</comment>
<feature type="transmembrane region" description="Helical" evidence="1">
    <location>
        <begin position="38"/>
        <end position="56"/>
    </location>
</feature>
<accession>A0ABU6T8I6</accession>
<dbReference type="Proteomes" id="UP001341840">
    <property type="component" value="Unassembled WGS sequence"/>
</dbReference>
<keyword evidence="1" id="KW-1133">Transmembrane helix</keyword>
<dbReference type="EMBL" id="JASCZI010090657">
    <property type="protein sequence ID" value="MED6144243.1"/>
    <property type="molecule type" value="Genomic_DNA"/>
</dbReference>
<evidence type="ECO:0000313" key="2">
    <source>
        <dbReference type="EMBL" id="MED6144243.1"/>
    </source>
</evidence>
<gene>
    <name evidence="2" type="primary">RBL11_1</name>
    <name evidence="2" type="ORF">PIB30_013849</name>
</gene>
<keyword evidence="3" id="KW-1185">Reference proteome</keyword>
<organism evidence="2 3">
    <name type="scientific">Stylosanthes scabra</name>
    <dbReference type="NCBI Taxonomy" id="79078"/>
    <lineage>
        <taxon>Eukaryota</taxon>
        <taxon>Viridiplantae</taxon>
        <taxon>Streptophyta</taxon>
        <taxon>Embryophyta</taxon>
        <taxon>Tracheophyta</taxon>
        <taxon>Spermatophyta</taxon>
        <taxon>Magnoliopsida</taxon>
        <taxon>eudicotyledons</taxon>
        <taxon>Gunneridae</taxon>
        <taxon>Pentapetalae</taxon>
        <taxon>rosids</taxon>
        <taxon>fabids</taxon>
        <taxon>Fabales</taxon>
        <taxon>Fabaceae</taxon>
        <taxon>Papilionoideae</taxon>
        <taxon>50 kb inversion clade</taxon>
        <taxon>dalbergioids sensu lato</taxon>
        <taxon>Dalbergieae</taxon>
        <taxon>Pterocarpus clade</taxon>
        <taxon>Stylosanthes</taxon>
    </lineage>
</organism>
<keyword evidence="1" id="KW-0812">Transmembrane</keyword>
<reference evidence="2 3" key="1">
    <citation type="journal article" date="2023" name="Plants (Basel)">
        <title>Bridging the Gap: Combining Genomics and Transcriptomics Approaches to Understand Stylosanthes scabra, an Orphan Legume from the Brazilian Caatinga.</title>
        <authorList>
            <person name="Ferreira-Neto J.R.C."/>
            <person name="da Silva M.D."/>
            <person name="Binneck E."/>
            <person name="de Melo N.F."/>
            <person name="da Silva R.H."/>
            <person name="de Melo A.L.T.M."/>
            <person name="Pandolfi V."/>
            <person name="Bustamante F.O."/>
            <person name="Brasileiro-Vidal A.C."/>
            <person name="Benko-Iseppon A.M."/>
        </authorList>
    </citation>
    <scope>NUCLEOTIDE SEQUENCE [LARGE SCALE GENOMIC DNA]</scope>
    <source>
        <tissue evidence="2">Leaves</tissue>
    </source>
</reference>
<sequence>MLPSPFRTLCIPEKSDMISQLELGKPERMRKPEKRVNGIFWIILLNIGIFVADHFFQDETLGQEHGVQNHVSQVDSDIVS</sequence>